<feature type="compositionally biased region" description="Basic and acidic residues" evidence="1">
    <location>
        <begin position="574"/>
        <end position="583"/>
    </location>
</feature>
<name>A0A834HF13_RHOSS</name>
<gene>
    <name evidence="3" type="ORF">RHSIM_Rhsim01G0047400</name>
</gene>
<feature type="region of interest" description="Disordered" evidence="1">
    <location>
        <begin position="275"/>
        <end position="308"/>
    </location>
</feature>
<organism evidence="3 4">
    <name type="scientific">Rhododendron simsii</name>
    <name type="common">Sims's rhododendron</name>
    <dbReference type="NCBI Taxonomy" id="118357"/>
    <lineage>
        <taxon>Eukaryota</taxon>
        <taxon>Viridiplantae</taxon>
        <taxon>Streptophyta</taxon>
        <taxon>Embryophyta</taxon>
        <taxon>Tracheophyta</taxon>
        <taxon>Spermatophyta</taxon>
        <taxon>Magnoliopsida</taxon>
        <taxon>eudicotyledons</taxon>
        <taxon>Gunneridae</taxon>
        <taxon>Pentapetalae</taxon>
        <taxon>asterids</taxon>
        <taxon>Ericales</taxon>
        <taxon>Ericaceae</taxon>
        <taxon>Ericoideae</taxon>
        <taxon>Rhodoreae</taxon>
        <taxon>Rhododendron</taxon>
    </lineage>
</organism>
<evidence type="ECO:0000259" key="2">
    <source>
        <dbReference type="Pfam" id="PF20167"/>
    </source>
</evidence>
<feature type="region of interest" description="Disordered" evidence="1">
    <location>
        <begin position="604"/>
        <end position="676"/>
    </location>
</feature>
<evidence type="ECO:0000256" key="1">
    <source>
        <dbReference type="SAM" id="MobiDB-lite"/>
    </source>
</evidence>
<feature type="compositionally biased region" description="Basic and acidic residues" evidence="1">
    <location>
        <begin position="456"/>
        <end position="466"/>
    </location>
</feature>
<evidence type="ECO:0000313" key="4">
    <source>
        <dbReference type="Proteomes" id="UP000626092"/>
    </source>
</evidence>
<feature type="region of interest" description="Disordered" evidence="1">
    <location>
        <begin position="1"/>
        <end position="57"/>
    </location>
</feature>
<dbReference type="Proteomes" id="UP000626092">
    <property type="component" value="Unassembled WGS sequence"/>
</dbReference>
<evidence type="ECO:0000313" key="3">
    <source>
        <dbReference type="EMBL" id="KAF7152839.1"/>
    </source>
</evidence>
<feature type="region of interest" description="Disordered" evidence="1">
    <location>
        <begin position="561"/>
        <end position="590"/>
    </location>
</feature>
<reference evidence="3" key="1">
    <citation type="submission" date="2019-11" db="EMBL/GenBank/DDBJ databases">
        <authorList>
            <person name="Liu Y."/>
            <person name="Hou J."/>
            <person name="Li T.-Q."/>
            <person name="Guan C.-H."/>
            <person name="Wu X."/>
            <person name="Wu H.-Z."/>
            <person name="Ling F."/>
            <person name="Zhang R."/>
            <person name="Shi X.-G."/>
            <person name="Ren J.-P."/>
            <person name="Chen E.-F."/>
            <person name="Sun J.-M."/>
        </authorList>
    </citation>
    <scope>NUCLEOTIDE SEQUENCE</scope>
    <source>
        <strain evidence="3">Adult_tree_wgs_1</strain>
        <tissue evidence="3">Leaves</tissue>
    </source>
</reference>
<dbReference type="EMBL" id="WJXA01000001">
    <property type="protein sequence ID" value="KAF7152839.1"/>
    <property type="molecule type" value="Genomic_DNA"/>
</dbReference>
<feature type="compositionally biased region" description="Basic and acidic residues" evidence="1">
    <location>
        <begin position="397"/>
        <end position="412"/>
    </location>
</feature>
<dbReference type="AlphaFoldDB" id="A0A834HF13"/>
<comment type="caution">
    <text evidence="3">The sequence shown here is derived from an EMBL/GenBank/DDBJ whole genome shotgun (WGS) entry which is preliminary data.</text>
</comment>
<dbReference type="InterPro" id="IPR046796">
    <property type="entry name" value="Transposase_32_dom"/>
</dbReference>
<feature type="domain" description="Putative plant transposon protein" evidence="2">
    <location>
        <begin position="89"/>
        <end position="268"/>
    </location>
</feature>
<feature type="compositionally biased region" description="Polar residues" evidence="1">
    <location>
        <begin position="442"/>
        <end position="455"/>
    </location>
</feature>
<feature type="compositionally biased region" description="Acidic residues" evidence="1">
    <location>
        <begin position="653"/>
        <end position="670"/>
    </location>
</feature>
<proteinExistence type="predicted"/>
<accession>A0A834HF13</accession>
<dbReference type="OrthoDB" id="1798037at2759"/>
<dbReference type="Pfam" id="PF20167">
    <property type="entry name" value="Transposase_32"/>
    <property type="match status" value="1"/>
</dbReference>
<sequence>MGRSKKLMGDAIKSVDPSGKTSYMNRPDPEKQAERAERDDEESRKRKREKKDAEKKKWEKELKGRKYTCERQVDRSKMGTHAIIDIINQRGLQFFFKPIKGYKPKLVLDFYSNMEIDESEERIESKLGKKTVLVTPTIIAKYLDKYKRPSHGTTTYPATAWSKTEEEIQQALTDKPLKTDRFVHGKLFEKFRVINKVVHYNLFPHGSEKRPRKEDGEIIFVFGSSEEVVDWAKFIWNQMVKFRTRPGPSRANIPFPAMVTFICEDQGVLTPERLFPGTPGPITGGSLEKSKSLSQPPPSSTSGFRMPTARTQAGRIEEYMEVMATQLQSMQAKQNKLETHIRRTRRDVSAIKRGMLWIAARCGREGDVYVPTEADMRESTPEEPEREQGVGTSGGGDSKERVNQKKNREAIAWRRPQKQLSIKVDGWEDEAGLSPNVEAGASRSNEAGGSGSTSLVKREGKQKEAMEPNVEAGTSGSNETGGSGSTSLIQPQRKQKEAVETLPGMIQPSPVSVEARGSEKIEAGGSIEVKVGESGSNEDGESIIEFSRKRQPRPFQIEVGGSKKIEAGGSESEEVGRSKEIEVGRSNSDEAGISKEIEVAVRDEIEADRSGSDEAGITKEIEGGGSKEIEAVRSRSDEADISRKIEAGRSESDEGGGSEEIEVSGSEEIEAGGSNKIEVCRSKEIEAGGSECTEV</sequence>
<feature type="region of interest" description="Disordered" evidence="1">
    <location>
        <begin position="433"/>
        <end position="540"/>
    </location>
</feature>
<protein>
    <recommendedName>
        <fullName evidence="2">Putative plant transposon protein domain-containing protein</fullName>
    </recommendedName>
</protein>
<feature type="compositionally biased region" description="Basic and acidic residues" evidence="1">
    <location>
        <begin position="604"/>
        <end position="652"/>
    </location>
</feature>
<feature type="region of interest" description="Disordered" evidence="1">
    <location>
        <begin position="375"/>
        <end position="414"/>
    </location>
</feature>
<keyword evidence="4" id="KW-1185">Reference proteome</keyword>
<feature type="compositionally biased region" description="Basic and acidic residues" evidence="1">
    <location>
        <begin position="27"/>
        <end position="57"/>
    </location>
</feature>